<sequence length="614" mass="67973">MSKSLSLLILLSVFAWLWAAKDDSPSSIGKPELPASQQTQAKQIRETLTAWQAEDPVPSNRKLRVVYWSPSDREPAAAYRERLTRIMLHIQEFYRSEMARLGFGPLTFPMEWEEDDLLKIHVVAGQKPTSAYRNESGREIRKECLPTLRAAGLNPDRETLLIFCNLAHWDEEKKTFSHHSPYYAGGNHRSGNAWQLDSPELDIPNLALTEPIIQDGQYGRISLGKHNSIFIGGIAHELGHALSLPHNREAPALRRAGYRALMGNGNQTYGDELRGEGKGSHLQFAGALRLASQPLFSRSAKGLRLHARAELEDLTIKKDAQSFTLSGRVTGNVPVYGLVAYLDPEGGSDYDAHTVTAVPDKDGRFRLHCKHLVAGKKAELRIQICHVNGATNRRTFAYSVDESGTPDLSTLATTLALNPIITALQSREQAKLESALASLPDRLEDESDREHALAIAERLIKGLGGEKRLNPEEIEPARTELPLSDLRPAEAQVGYHRPTYDYLPTEGLLLTSAGRLFRHGLYAHAPARHRYPLDSQWSSLQGSCGLADGMDGSCQFIIKLDGKEVFQSAVLKAGKQANYQIDLTGGKELELIVTDGGDGPRADWGVWLEPTLQR</sequence>
<dbReference type="InterPro" id="IPR038637">
    <property type="entry name" value="NPCBM_sf"/>
</dbReference>
<proteinExistence type="predicted"/>
<dbReference type="RefSeq" id="WP_200390742.1">
    <property type="nucleotide sequence ID" value="NZ_JAENIO010000007.1"/>
</dbReference>
<accession>A0A934RSA2</accession>
<evidence type="ECO:0000259" key="2">
    <source>
        <dbReference type="SMART" id="SM00776"/>
    </source>
</evidence>
<feature type="chain" id="PRO_5037205558" evidence="1">
    <location>
        <begin position="20"/>
        <end position="614"/>
    </location>
</feature>
<organism evidence="3 4">
    <name type="scientific">Roseibacillus ishigakijimensis</name>
    <dbReference type="NCBI Taxonomy" id="454146"/>
    <lineage>
        <taxon>Bacteria</taxon>
        <taxon>Pseudomonadati</taxon>
        <taxon>Verrucomicrobiota</taxon>
        <taxon>Verrucomicrobiia</taxon>
        <taxon>Verrucomicrobiales</taxon>
        <taxon>Verrucomicrobiaceae</taxon>
        <taxon>Roseibacillus</taxon>
    </lineage>
</organism>
<evidence type="ECO:0000313" key="4">
    <source>
        <dbReference type="Proteomes" id="UP000604083"/>
    </source>
</evidence>
<evidence type="ECO:0000256" key="1">
    <source>
        <dbReference type="SAM" id="SignalP"/>
    </source>
</evidence>
<dbReference type="SMART" id="SM00776">
    <property type="entry name" value="NPCBM"/>
    <property type="match status" value="1"/>
</dbReference>
<keyword evidence="1" id="KW-0732">Signal</keyword>
<comment type="caution">
    <text evidence="3">The sequence shown here is derived from an EMBL/GenBank/DDBJ whole genome shotgun (WGS) entry which is preliminary data.</text>
</comment>
<feature type="signal peptide" evidence="1">
    <location>
        <begin position="1"/>
        <end position="19"/>
    </location>
</feature>
<gene>
    <name evidence="3" type="ORF">JIN78_04485</name>
</gene>
<dbReference type="Proteomes" id="UP000604083">
    <property type="component" value="Unassembled WGS sequence"/>
</dbReference>
<name>A0A934RSA2_9BACT</name>
<dbReference type="EMBL" id="JAENIO010000007">
    <property type="protein sequence ID" value="MBK1833310.1"/>
    <property type="molecule type" value="Genomic_DNA"/>
</dbReference>
<dbReference type="SUPFAM" id="SSF49785">
    <property type="entry name" value="Galactose-binding domain-like"/>
    <property type="match status" value="1"/>
</dbReference>
<keyword evidence="4" id="KW-1185">Reference proteome</keyword>
<dbReference type="Gene3D" id="2.60.120.1060">
    <property type="entry name" value="NPCBM/NEW2 domain"/>
    <property type="match status" value="1"/>
</dbReference>
<reference evidence="3" key="1">
    <citation type="submission" date="2021-01" db="EMBL/GenBank/DDBJ databases">
        <title>Modified the classification status of verrucomicrobia.</title>
        <authorList>
            <person name="Feng X."/>
        </authorList>
    </citation>
    <scope>NUCLEOTIDE SEQUENCE</scope>
    <source>
        <strain evidence="3">KCTC 12986</strain>
    </source>
</reference>
<dbReference type="AlphaFoldDB" id="A0A934RSA2"/>
<dbReference type="Pfam" id="PF08305">
    <property type="entry name" value="NPCBM"/>
    <property type="match status" value="1"/>
</dbReference>
<dbReference type="InterPro" id="IPR008979">
    <property type="entry name" value="Galactose-bd-like_sf"/>
</dbReference>
<feature type="domain" description="Glycosyl hydrolase family 98 putative carbohydrate-binding module" evidence="2">
    <location>
        <begin position="476"/>
        <end position="614"/>
    </location>
</feature>
<evidence type="ECO:0000313" key="3">
    <source>
        <dbReference type="EMBL" id="MBK1833310.1"/>
    </source>
</evidence>
<protein>
    <submittedName>
        <fullName evidence="3">NPCBM/NEW2 domain-containing protein</fullName>
    </submittedName>
</protein>
<dbReference type="InterPro" id="IPR013222">
    <property type="entry name" value="Glyco_hyd_98_carb-bd"/>
</dbReference>